<dbReference type="AlphaFoldDB" id="A0A6N4SN74"/>
<gene>
    <name evidence="1" type="ordered locus">CHU_0417</name>
</gene>
<reference evidence="1 2" key="1">
    <citation type="journal article" date="2007" name="Appl. Environ. Microbiol.">
        <title>Genome sequence of the cellulolytic gliding bacterium Cytophaga hutchinsonii.</title>
        <authorList>
            <person name="Xie G."/>
            <person name="Bruce D.C."/>
            <person name="Challacombe J.F."/>
            <person name="Chertkov O."/>
            <person name="Detter J.C."/>
            <person name="Gilna P."/>
            <person name="Han C.S."/>
            <person name="Lucas S."/>
            <person name="Misra M."/>
            <person name="Myers G.L."/>
            <person name="Richardson P."/>
            <person name="Tapia R."/>
            <person name="Thayer N."/>
            <person name="Thompson L.S."/>
            <person name="Brettin T.S."/>
            <person name="Henrissat B."/>
            <person name="Wilson D.B."/>
            <person name="McBride M.J."/>
        </authorList>
    </citation>
    <scope>NUCLEOTIDE SEQUENCE [LARGE SCALE GENOMIC DNA]</scope>
    <source>
        <strain evidence="2">ATCC 33406 / DSM 1761 / CIP 103989 / NBRC 15051 / NCIMB 9469 / D465</strain>
    </source>
</reference>
<dbReference type="EMBL" id="CP000383">
    <property type="protein sequence ID" value="ABG57707.1"/>
    <property type="molecule type" value="Genomic_DNA"/>
</dbReference>
<sequence length="164" mass="19371">MLKSYYCVSYNFKTKDDGRIIYLRLLLFTENENIHKCNSRIITAISKTYDFIEYTMDYLSYSHLDKCGAEDKIHRYGYKYAIKSNPIKIDLHHYAMDSKTAHPHFSFVNDTFNTLEEYEILATNARPNVECVKAIEVVHKYSESRDYYPPICIDNLEQYITSAQ</sequence>
<dbReference type="OrthoDB" id="9898734at2"/>
<dbReference type="KEGG" id="chu:CHU_0417"/>
<name>A0A6N4SN74_CYTH3</name>
<proteinExistence type="predicted"/>
<evidence type="ECO:0000313" key="1">
    <source>
        <dbReference type="EMBL" id="ABG57707.1"/>
    </source>
</evidence>
<organism evidence="1 2">
    <name type="scientific">Cytophaga hutchinsonii (strain ATCC 33406 / DSM 1761 / CIP 103989 / NBRC 15051 / NCIMB 9469 / D465)</name>
    <dbReference type="NCBI Taxonomy" id="269798"/>
    <lineage>
        <taxon>Bacteria</taxon>
        <taxon>Pseudomonadati</taxon>
        <taxon>Bacteroidota</taxon>
        <taxon>Cytophagia</taxon>
        <taxon>Cytophagales</taxon>
        <taxon>Cytophagaceae</taxon>
        <taxon>Cytophaga</taxon>
    </lineage>
</organism>
<accession>A0A6N4SN74</accession>
<dbReference type="RefSeq" id="WP_011583823.1">
    <property type="nucleotide sequence ID" value="NC_008255.1"/>
</dbReference>
<protein>
    <submittedName>
        <fullName evidence="1">Uncharacterized protein</fullName>
    </submittedName>
</protein>
<keyword evidence="2" id="KW-1185">Reference proteome</keyword>
<evidence type="ECO:0000313" key="2">
    <source>
        <dbReference type="Proteomes" id="UP000001822"/>
    </source>
</evidence>
<dbReference type="Proteomes" id="UP000001822">
    <property type="component" value="Chromosome"/>
</dbReference>